<dbReference type="EMBL" id="JAHRIO010060500">
    <property type="protein sequence ID" value="MEQ2177995.1"/>
    <property type="molecule type" value="Genomic_DNA"/>
</dbReference>
<protein>
    <submittedName>
        <fullName evidence="2">Uncharacterized protein</fullName>
    </submittedName>
</protein>
<accession>A0ABV0P2S8</accession>
<organism evidence="2 3">
    <name type="scientific">Goodea atripinnis</name>
    <dbReference type="NCBI Taxonomy" id="208336"/>
    <lineage>
        <taxon>Eukaryota</taxon>
        <taxon>Metazoa</taxon>
        <taxon>Chordata</taxon>
        <taxon>Craniata</taxon>
        <taxon>Vertebrata</taxon>
        <taxon>Euteleostomi</taxon>
        <taxon>Actinopterygii</taxon>
        <taxon>Neopterygii</taxon>
        <taxon>Teleostei</taxon>
        <taxon>Neoteleostei</taxon>
        <taxon>Acanthomorphata</taxon>
        <taxon>Ovalentaria</taxon>
        <taxon>Atherinomorphae</taxon>
        <taxon>Cyprinodontiformes</taxon>
        <taxon>Goodeidae</taxon>
        <taxon>Goodea</taxon>
    </lineage>
</organism>
<keyword evidence="3" id="KW-1185">Reference proteome</keyword>
<evidence type="ECO:0000256" key="1">
    <source>
        <dbReference type="SAM" id="MobiDB-lite"/>
    </source>
</evidence>
<dbReference type="Proteomes" id="UP001476798">
    <property type="component" value="Unassembled WGS sequence"/>
</dbReference>
<proteinExistence type="predicted"/>
<evidence type="ECO:0000313" key="3">
    <source>
        <dbReference type="Proteomes" id="UP001476798"/>
    </source>
</evidence>
<comment type="caution">
    <text evidence="2">The sequence shown here is derived from an EMBL/GenBank/DDBJ whole genome shotgun (WGS) entry which is preliminary data.</text>
</comment>
<feature type="region of interest" description="Disordered" evidence="1">
    <location>
        <begin position="129"/>
        <end position="150"/>
    </location>
</feature>
<reference evidence="2 3" key="1">
    <citation type="submission" date="2021-06" db="EMBL/GenBank/DDBJ databases">
        <authorList>
            <person name="Palmer J.M."/>
        </authorList>
    </citation>
    <scope>NUCLEOTIDE SEQUENCE [LARGE SCALE GENOMIC DNA]</scope>
    <source>
        <strain evidence="2 3">GA_2019</strain>
        <tissue evidence="2">Muscle</tissue>
    </source>
</reference>
<feature type="compositionally biased region" description="Acidic residues" evidence="1">
    <location>
        <begin position="129"/>
        <end position="144"/>
    </location>
</feature>
<sequence length="225" mass="24851">MSRSYIIPREREAGDDHTNACLVGTAEKNLVSQQFPFTAVPGVLLYGYTVLYSVKNFWVGKQFIYDFTSNIVVPKQVLLHLTTSVTKFNTGVTQASKVWGEFPFPEDLESEKVVQTSPSLLDDDEDFAADEVSGDQPSGEEDGSTPEPDSTTIAQQLESWYLGNILSPNEPEYNIISGKIQLGHVAFCIQRLCFCKCFSLPLIPNVSGKMVGDVPSSNKKLITLE</sequence>
<name>A0ABV0P2S8_9TELE</name>
<evidence type="ECO:0000313" key="2">
    <source>
        <dbReference type="EMBL" id="MEQ2177995.1"/>
    </source>
</evidence>
<gene>
    <name evidence="2" type="ORF">GOODEAATRI_009468</name>
</gene>